<sequence length="264" mass="30238">MKQLITTLLLAAMISSCSTERKPESEAKVSPEAESDDWIVLFDGTSTQGWRAYNGDSLPPGWGIKDNTLTFSTEQILEEDYDYKGSRDIIYGAEEFENFELYVEWKIPEGGNSGIFYHLKEGYSGPPDVSPEYQLIDDENYAKIHDLTDYNMSLGYTENPAALQPLQQTASDYAMYAADPKEKVLNPAGSWNSTKIVFTPEKVEHWLNGKKVLSFVPWSEEWYEKKNSGKWEDRPDYGKFKTGYIGFQDHGSNLWFRNIKIKKL</sequence>
<feature type="domain" description="3-keto-alpha-glucoside-1,2-lyase/3-keto-2-hydroxy-glucal hydratase" evidence="1">
    <location>
        <begin position="37"/>
        <end position="262"/>
    </location>
</feature>
<accession>A0ABT8KVW6</accession>
<evidence type="ECO:0000313" key="3">
    <source>
        <dbReference type="Proteomes" id="UP001172082"/>
    </source>
</evidence>
<evidence type="ECO:0000313" key="2">
    <source>
        <dbReference type="EMBL" id="MDN5204881.1"/>
    </source>
</evidence>
<proteinExistence type="predicted"/>
<dbReference type="Gene3D" id="2.60.120.560">
    <property type="entry name" value="Exo-inulinase, domain 1"/>
    <property type="match status" value="1"/>
</dbReference>
<dbReference type="PROSITE" id="PS51257">
    <property type="entry name" value="PROKAR_LIPOPROTEIN"/>
    <property type="match status" value="1"/>
</dbReference>
<dbReference type="Proteomes" id="UP001172082">
    <property type="component" value="Unassembled WGS sequence"/>
</dbReference>
<dbReference type="RefSeq" id="WP_346754904.1">
    <property type="nucleotide sequence ID" value="NZ_JAUJEA010000013.1"/>
</dbReference>
<keyword evidence="3" id="KW-1185">Reference proteome</keyword>
<dbReference type="InterPro" id="IPR010496">
    <property type="entry name" value="AL/BT2_dom"/>
</dbReference>
<protein>
    <submittedName>
        <fullName evidence="2">DUF1080 domain-containing protein</fullName>
    </submittedName>
</protein>
<organism evidence="2 3">
    <name type="scientific">Splendidivirga corallicola</name>
    <dbReference type="NCBI Taxonomy" id="3051826"/>
    <lineage>
        <taxon>Bacteria</taxon>
        <taxon>Pseudomonadati</taxon>
        <taxon>Bacteroidota</taxon>
        <taxon>Cytophagia</taxon>
        <taxon>Cytophagales</taxon>
        <taxon>Splendidivirgaceae</taxon>
        <taxon>Splendidivirga</taxon>
    </lineage>
</organism>
<name>A0ABT8KVW6_9BACT</name>
<dbReference type="EMBL" id="JAUJEA010000013">
    <property type="protein sequence ID" value="MDN5204881.1"/>
    <property type="molecule type" value="Genomic_DNA"/>
</dbReference>
<evidence type="ECO:0000259" key="1">
    <source>
        <dbReference type="Pfam" id="PF06439"/>
    </source>
</evidence>
<comment type="caution">
    <text evidence="2">The sequence shown here is derived from an EMBL/GenBank/DDBJ whole genome shotgun (WGS) entry which is preliminary data.</text>
</comment>
<dbReference type="Pfam" id="PF06439">
    <property type="entry name" value="3keto-disac_hyd"/>
    <property type="match status" value="1"/>
</dbReference>
<reference evidence="2" key="1">
    <citation type="submission" date="2023-06" db="EMBL/GenBank/DDBJ databases">
        <title>Genomic of Parafulvivirga corallium.</title>
        <authorList>
            <person name="Wang G."/>
        </authorList>
    </citation>
    <scope>NUCLEOTIDE SEQUENCE</scope>
    <source>
        <strain evidence="2">BMA10</strain>
    </source>
</reference>
<gene>
    <name evidence="2" type="ORF">QQ008_26050</name>
</gene>